<dbReference type="AlphaFoldDB" id="A0AAD6ZJ03"/>
<organism evidence="1 2">
    <name type="scientific">Mycena albidolilacea</name>
    <dbReference type="NCBI Taxonomy" id="1033008"/>
    <lineage>
        <taxon>Eukaryota</taxon>
        <taxon>Fungi</taxon>
        <taxon>Dikarya</taxon>
        <taxon>Basidiomycota</taxon>
        <taxon>Agaricomycotina</taxon>
        <taxon>Agaricomycetes</taxon>
        <taxon>Agaricomycetidae</taxon>
        <taxon>Agaricales</taxon>
        <taxon>Marasmiineae</taxon>
        <taxon>Mycenaceae</taxon>
        <taxon>Mycena</taxon>
    </lineage>
</organism>
<proteinExistence type="predicted"/>
<reference evidence="1" key="1">
    <citation type="submission" date="2023-03" db="EMBL/GenBank/DDBJ databases">
        <title>Massive genome expansion in bonnet fungi (Mycena s.s.) driven by repeated elements and novel gene families across ecological guilds.</title>
        <authorList>
            <consortium name="Lawrence Berkeley National Laboratory"/>
            <person name="Harder C.B."/>
            <person name="Miyauchi S."/>
            <person name="Viragh M."/>
            <person name="Kuo A."/>
            <person name="Thoen E."/>
            <person name="Andreopoulos B."/>
            <person name="Lu D."/>
            <person name="Skrede I."/>
            <person name="Drula E."/>
            <person name="Henrissat B."/>
            <person name="Morin E."/>
            <person name="Kohler A."/>
            <person name="Barry K."/>
            <person name="LaButti K."/>
            <person name="Morin E."/>
            <person name="Salamov A."/>
            <person name="Lipzen A."/>
            <person name="Mereny Z."/>
            <person name="Hegedus B."/>
            <person name="Baldrian P."/>
            <person name="Stursova M."/>
            <person name="Weitz H."/>
            <person name="Taylor A."/>
            <person name="Grigoriev I.V."/>
            <person name="Nagy L.G."/>
            <person name="Martin F."/>
            <person name="Kauserud H."/>
        </authorList>
    </citation>
    <scope>NUCLEOTIDE SEQUENCE</scope>
    <source>
        <strain evidence="1">CBHHK002</strain>
    </source>
</reference>
<accession>A0AAD6ZJ03</accession>
<comment type="caution">
    <text evidence="1">The sequence shown here is derived from an EMBL/GenBank/DDBJ whole genome shotgun (WGS) entry which is preliminary data.</text>
</comment>
<dbReference type="EMBL" id="JARIHO010000043">
    <property type="protein sequence ID" value="KAJ7325753.1"/>
    <property type="molecule type" value="Genomic_DNA"/>
</dbReference>
<protein>
    <submittedName>
        <fullName evidence="1">Uncharacterized protein</fullName>
    </submittedName>
</protein>
<dbReference type="Proteomes" id="UP001218218">
    <property type="component" value="Unassembled WGS sequence"/>
</dbReference>
<gene>
    <name evidence="1" type="ORF">DFH08DRAFT_886149</name>
</gene>
<evidence type="ECO:0000313" key="1">
    <source>
        <dbReference type="EMBL" id="KAJ7325753.1"/>
    </source>
</evidence>
<evidence type="ECO:0000313" key="2">
    <source>
        <dbReference type="Proteomes" id="UP001218218"/>
    </source>
</evidence>
<sequence>MPASESLLVHVPADFRFTADLFPTNHELHYVPAPSLEEAHVIVQSDGDEIVIEPRTGAIAKCQHQTRFILDGKSKHLPYALNSIANFTYLLEHHNEADPFEGQFTLEMHRLRGKPPKRTVDETVGHNGNLIVDGVVRFPSEEDAVYGFTIRNTSPEALLPHVFFFDPEEYTIHQWYPYQKQEAVPLPAKTGTLTLGMDTGTAYKFLLPQDKRESSGFLKLVMTREAVELRWIEQPVPLIDAKYPVVGGRHTKSLDRLSGWDALTVTLTMTAEH</sequence>
<keyword evidence="2" id="KW-1185">Reference proteome</keyword>
<name>A0AAD6ZJ03_9AGAR</name>